<protein>
    <submittedName>
        <fullName evidence="1">Uncharacterized protein</fullName>
    </submittedName>
</protein>
<evidence type="ECO:0000313" key="1">
    <source>
        <dbReference type="EMBL" id="POI25891.1"/>
    </source>
</evidence>
<dbReference type="PROSITE" id="PS00024">
    <property type="entry name" value="HEMOPEXIN"/>
    <property type="match status" value="1"/>
</dbReference>
<accession>A0A2P4SP76</accession>
<dbReference type="OrthoDB" id="406838at2759"/>
<dbReference type="Gene3D" id="2.110.10.10">
    <property type="entry name" value="Hemopexin-like domain"/>
    <property type="match status" value="1"/>
</dbReference>
<evidence type="ECO:0000313" key="2">
    <source>
        <dbReference type="Proteomes" id="UP000237246"/>
    </source>
</evidence>
<dbReference type="Proteomes" id="UP000237246">
    <property type="component" value="Unassembled WGS sequence"/>
</dbReference>
<dbReference type="InterPro" id="IPR036375">
    <property type="entry name" value="Hemopexin-like_dom_sf"/>
</dbReference>
<keyword evidence="2" id="KW-1185">Reference proteome</keyword>
<dbReference type="InterPro" id="IPR018486">
    <property type="entry name" value="Hemopexin_CS"/>
</dbReference>
<comment type="caution">
    <text evidence="1">The sequence shown here is derived from an EMBL/GenBank/DDBJ whole genome shotgun (WGS) entry which is preliminary data.</text>
</comment>
<gene>
    <name evidence="1" type="ORF">CIB84_010359</name>
</gene>
<dbReference type="AlphaFoldDB" id="A0A2P4SP76"/>
<proteinExistence type="predicted"/>
<sequence>MDGYPMQITYFWRGLPPSIDAVYENSEGNFVFFKGKKSQNLCNTFDCDNFFLEYSYLLLLMVCKLCCKSRAN</sequence>
<name>A0A2P4SP76_BAMTH</name>
<reference evidence="1 2" key="1">
    <citation type="submission" date="2018-01" db="EMBL/GenBank/DDBJ databases">
        <title>Comparison of the Chinese Bamboo Partridge and Red Junglefowl genome sequences highlights the importance of demography in genome evolution.</title>
        <authorList>
            <person name="Tiley G.P."/>
            <person name="Kimball R.T."/>
            <person name="Braun E.L."/>
            <person name="Burleigh J.G."/>
        </authorList>
    </citation>
    <scope>NUCLEOTIDE SEQUENCE [LARGE SCALE GENOMIC DNA]</scope>
    <source>
        <strain evidence="1">RTK389</strain>
        <tissue evidence="1">Blood</tissue>
    </source>
</reference>
<dbReference type="SUPFAM" id="SSF50923">
    <property type="entry name" value="Hemopexin-like domain"/>
    <property type="match status" value="1"/>
</dbReference>
<organism evidence="1 2">
    <name type="scientific">Bambusicola thoracicus</name>
    <name type="common">Chinese bamboo-partridge</name>
    <name type="synonym">Perdix thoracica</name>
    <dbReference type="NCBI Taxonomy" id="9083"/>
    <lineage>
        <taxon>Eukaryota</taxon>
        <taxon>Metazoa</taxon>
        <taxon>Chordata</taxon>
        <taxon>Craniata</taxon>
        <taxon>Vertebrata</taxon>
        <taxon>Euteleostomi</taxon>
        <taxon>Archelosauria</taxon>
        <taxon>Archosauria</taxon>
        <taxon>Dinosauria</taxon>
        <taxon>Saurischia</taxon>
        <taxon>Theropoda</taxon>
        <taxon>Coelurosauria</taxon>
        <taxon>Aves</taxon>
        <taxon>Neognathae</taxon>
        <taxon>Galloanserae</taxon>
        <taxon>Galliformes</taxon>
        <taxon>Phasianidae</taxon>
        <taxon>Perdicinae</taxon>
        <taxon>Bambusicola</taxon>
    </lineage>
</organism>
<dbReference type="EMBL" id="PPHD01031645">
    <property type="protein sequence ID" value="POI25891.1"/>
    <property type="molecule type" value="Genomic_DNA"/>
</dbReference>